<proteinExistence type="predicted"/>
<evidence type="ECO:0000256" key="1">
    <source>
        <dbReference type="SAM" id="MobiDB-lite"/>
    </source>
</evidence>
<reference evidence="2 3" key="1">
    <citation type="submission" date="2024-01" db="EMBL/GenBank/DDBJ databases">
        <title>Genome assemblies of Stephania.</title>
        <authorList>
            <person name="Yang L."/>
        </authorList>
    </citation>
    <scope>NUCLEOTIDE SEQUENCE [LARGE SCALE GENOMIC DNA]</scope>
    <source>
        <strain evidence="2">JXDWG</strain>
        <tissue evidence="2">Leaf</tissue>
    </source>
</reference>
<feature type="compositionally biased region" description="Basic and acidic residues" evidence="1">
    <location>
        <begin position="65"/>
        <end position="74"/>
    </location>
</feature>
<dbReference type="EMBL" id="JBBNAG010000009">
    <property type="protein sequence ID" value="KAK9105662.1"/>
    <property type="molecule type" value="Genomic_DNA"/>
</dbReference>
<sequence>MRRANAAARGSSRGAPAARGLRFAKRRVGADGGSKCETESIQRAAVAAADDAMARTDQQRMLAEATRRPREGGRGRGTTTTRRRAPAQRMHHQAQPALQANATLVSSGSLQRARASAMMRAPWWRAATAKQCERGTP</sequence>
<keyword evidence="3" id="KW-1185">Reference proteome</keyword>
<feature type="region of interest" description="Disordered" evidence="1">
    <location>
        <begin position="50"/>
        <end position="96"/>
    </location>
</feature>
<gene>
    <name evidence="2" type="ORF">Scep_022506</name>
</gene>
<comment type="caution">
    <text evidence="2">The sequence shown here is derived from an EMBL/GenBank/DDBJ whole genome shotgun (WGS) entry which is preliminary data.</text>
</comment>
<name>A0AAP0FB97_9MAGN</name>
<accession>A0AAP0FB97</accession>
<protein>
    <submittedName>
        <fullName evidence="2">Uncharacterized protein</fullName>
    </submittedName>
</protein>
<feature type="compositionally biased region" description="Basic residues" evidence="1">
    <location>
        <begin position="81"/>
        <end position="92"/>
    </location>
</feature>
<organism evidence="2 3">
    <name type="scientific">Stephania cephalantha</name>
    <dbReference type="NCBI Taxonomy" id="152367"/>
    <lineage>
        <taxon>Eukaryota</taxon>
        <taxon>Viridiplantae</taxon>
        <taxon>Streptophyta</taxon>
        <taxon>Embryophyta</taxon>
        <taxon>Tracheophyta</taxon>
        <taxon>Spermatophyta</taxon>
        <taxon>Magnoliopsida</taxon>
        <taxon>Ranunculales</taxon>
        <taxon>Menispermaceae</taxon>
        <taxon>Menispermoideae</taxon>
        <taxon>Cissampelideae</taxon>
        <taxon>Stephania</taxon>
    </lineage>
</organism>
<dbReference type="Proteomes" id="UP001419268">
    <property type="component" value="Unassembled WGS sequence"/>
</dbReference>
<dbReference type="AlphaFoldDB" id="A0AAP0FB97"/>
<evidence type="ECO:0000313" key="2">
    <source>
        <dbReference type="EMBL" id="KAK9105662.1"/>
    </source>
</evidence>
<feature type="compositionally biased region" description="Low complexity" evidence="1">
    <location>
        <begin position="1"/>
        <end position="21"/>
    </location>
</feature>
<feature type="region of interest" description="Disordered" evidence="1">
    <location>
        <begin position="1"/>
        <end position="35"/>
    </location>
</feature>
<evidence type="ECO:0000313" key="3">
    <source>
        <dbReference type="Proteomes" id="UP001419268"/>
    </source>
</evidence>